<organism evidence="1 2">
    <name type="scientific">Rubroshorea leprosula</name>
    <dbReference type="NCBI Taxonomy" id="152421"/>
    <lineage>
        <taxon>Eukaryota</taxon>
        <taxon>Viridiplantae</taxon>
        <taxon>Streptophyta</taxon>
        <taxon>Embryophyta</taxon>
        <taxon>Tracheophyta</taxon>
        <taxon>Spermatophyta</taxon>
        <taxon>Magnoliopsida</taxon>
        <taxon>eudicotyledons</taxon>
        <taxon>Gunneridae</taxon>
        <taxon>Pentapetalae</taxon>
        <taxon>rosids</taxon>
        <taxon>malvids</taxon>
        <taxon>Malvales</taxon>
        <taxon>Dipterocarpaceae</taxon>
        <taxon>Rubroshorea</taxon>
    </lineage>
</organism>
<protein>
    <submittedName>
        <fullName evidence="1">Uncharacterized protein</fullName>
    </submittedName>
</protein>
<proteinExistence type="predicted"/>
<evidence type="ECO:0000313" key="2">
    <source>
        <dbReference type="Proteomes" id="UP001054252"/>
    </source>
</evidence>
<name>A0AAV5KV05_9ROSI</name>
<accession>A0AAV5KV05</accession>
<comment type="caution">
    <text evidence="1">The sequence shown here is derived from an EMBL/GenBank/DDBJ whole genome shotgun (WGS) entry which is preliminary data.</text>
</comment>
<sequence length="76" mass="8964">MELSISALRWWSVDHRVASALVNVFIGTNKEESHINQLHFSNSIYKLEQSSDSYWYGPCARMTHINQKMDCNFQLW</sequence>
<gene>
    <name evidence="1" type="ORF">SLEP1_g37473</name>
</gene>
<dbReference type="EMBL" id="BPVZ01000079">
    <property type="protein sequence ID" value="GKV28411.1"/>
    <property type="molecule type" value="Genomic_DNA"/>
</dbReference>
<reference evidence="1 2" key="1">
    <citation type="journal article" date="2021" name="Commun. Biol.">
        <title>The genome of Shorea leprosula (Dipterocarpaceae) highlights the ecological relevance of drought in aseasonal tropical rainforests.</title>
        <authorList>
            <person name="Ng K.K.S."/>
            <person name="Kobayashi M.J."/>
            <person name="Fawcett J.A."/>
            <person name="Hatakeyama M."/>
            <person name="Paape T."/>
            <person name="Ng C.H."/>
            <person name="Ang C.C."/>
            <person name="Tnah L.H."/>
            <person name="Lee C.T."/>
            <person name="Nishiyama T."/>
            <person name="Sese J."/>
            <person name="O'Brien M.J."/>
            <person name="Copetti D."/>
            <person name="Mohd Noor M.I."/>
            <person name="Ong R.C."/>
            <person name="Putra M."/>
            <person name="Sireger I.Z."/>
            <person name="Indrioko S."/>
            <person name="Kosugi Y."/>
            <person name="Izuno A."/>
            <person name="Isagi Y."/>
            <person name="Lee S.L."/>
            <person name="Shimizu K.K."/>
        </authorList>
    </citation>
    <scope>NUCLEOTIDE SEQUENCE [LARGE SCALE GENOMIC DNA]</scope>
    <source>
        <strain evidence="1">214</strain>
    </source>
</reference>
<dbReference type="AlphaFoldDB" id="A0AAV5KV05"/>
<keyword evidence="2" id="KW-1185">Reference proteome</keyword>
<evidence type="ECO:0000313" key="1">
    <source>
        <dbReference type="EMBL" id="GKV28411.1"/>
    </source>
</evidence>
<dbReference type="Proteomes" id="UP001054252">
    <property type="component" value="Unassembled WGS sequence"/>
</dbReference>